<dbReference type="RefSeq" id="WP_093174108.1">
    <property type="nucleotide sequence ID" value="NZ_FNCN01000034.1"/>
</dbReference>
<dbReference type="OrthoDB" id="3201914at2"/>
<keyword evidence="3" id="KW-1185">Reference proteome</keyword>
<protein>
    <recommendedName>
        <fullName evidence="4">Repeat domain-containing protein</fullName>
    </recommendedName>
</protein>
<reference evidence="2 3" key="1">
    <citation type="submission" date="2016-10" db="EMBL/GenBank/DDBJ databases">
        <authorList>
            <person name="de Groot N.N."/>
        </authorList>
    </citation>
    <scope>NUCLEOTIDE SEQUENCE [LARGE SCALE GENOMIC DNA]</scope>
    <source>
        <strain evidence="2 3">CPCC 201354</strain>
    </source>
</reference>
<dbReference type="Proteomes" id="UP000198923">
    <property type="component" value="Unassembled WGS sequence"/>
</dbReference>
<evidence type="ECO:0000256" key="1">
    <source>
        <dbReference type="SAM" id="MobiDB-lite"/>
    </source>
</evidence>
<evidence type="ECO:0000313" key="3">
    <source>
        <dbReference type="Proteomes" id="UP000198923"/>
    </source>
</evidence>
<gene>
    <name evidence="2" type="ORF">SAMN05421505_1346</name>
</gene>
<name>A0A1G8HTV9_9ACTN</name>
<accession>A0A1G8HTV9</accession>
<feature type="region of interest" description="Disordered" evidence="1">
    <location>
        <begin position="1"/>
        <end position="50"/>
    </location>
</feature>
<dbReference type="AlphaFoldDB" id="A0A1G8HTV9"/>
<proteinExistence type="predicted"/>
<sequence>MAFVQAAGEAKNRGWIQRPNSQAENADSDPCDIKDDGPGTTSPHPYNLGPNWEDRGVIQSQQFPSSSRFWMVDINKDRKAEFVAVDKDQNFRFWWNGGPSGANWVPFVEGQKLDYCLIPRGGICQPANGRGRCSRTARGSSPDVSGDVLVASCAATWPAGR</sequence>
<evidence type="ECO:0008006" key="4">
    <source>
        <dbReference type="Google" id="ProtNLM"/>
    </source>
</evidence>
<organism evidence="2 3">
    <name type="scientific">Sinosporangium album</name>
    <dbReference type="NCBI Taxonomy" id="504805"/>
    <lineage>
        <taxon>Bacteria</taxon>
        <taxon>Bacillati</taxon>
        <taxon>Actinomycetota</taxon>
        <taxon>Actinomycetes</taxon>
        <taxon>Streptosporangiales</taxon>
        <taxon>Streptosporangiaceae</taxon>
        <taxon>Sinosporangium</taxon>
    </lineage>
</organism>
<evidence type="ECO:0000313" key="2">
    <source>
        <dbReference type="EMBL" id="SDI10096.1"/>
    </source>
</evidence>
<dbReference type="EMBL" id="FNCN01000034">
    <property type="protein sequence ID" value="SDI10096.1"/>
    <property type="molecule type" value="Genomic_DNA"/>
</dbReference>